<dbReference type="InterPro" id="IPR010344">
    <property type="entry name" value="YbjH"/>
</dbReference>
<evidence type="ECO:0000313" key="3">
    <source>
        <dbReference type="Proteomes" id="UP000076268"/>
    </source>
</evidence>
<feature type="signal peptide" evidence="1">
    <location>
        <begin position="1"/>
        <end position="21"/>
    </location>
</feature>
<organism evidence="2 3">
    <name type="scientific">Anaerosporomusa subterranea</name>
    <dbReference type="NCBI Taxonomy" id="1794912"/>
    <lineage>
        <taxon>Bacteria</taxon>
        <taxon>Bacillati</taxon>
        <taxon>Bacillota</taxon>
        <taxon>Negativicutes</taxon>
        <taxon>Acetonemataceae</taxon>
        <taxon>Anaerosporomusa</taxon>
    </lineage>
</organism>
<sequence>MKRAFFYVLCAFFLSTATATAAPSFSGSTGMINTPSADALREGQFSLGYHDFKEQKVGTFSLNLLSNVEVGVARHFPDEGSNQTLFNAKWSIAPETVVTPGVAVGVEGIGDGHRSAYAVASKALPLGFRIHAGVGNGRFNGAFGAVEKTINPVSLITGSNTFPATTLIAEYDGDGMNYGARLSIVPGLKVEAGWRDSKTYIGASFTY</sequence>
<comment type="caution">
    <text evidence="2">The sequence shown here is derived from an EMBL/GenBank/DDBJ whole genome shotgun (WGS) entry which is preliminary data.</text>
</comment>
<keyword evidence="1" id="KW-0732">Signal</keyword>
<protein>
    <recommendedName>
        <fullName evidence="4">Exopolysaccharide biosynthesis protein YbjH</fullName>
    </recommendedName>
</protein>
<dbReference type="RefSeq" id="WP_066241724.1">
    <property type="nucleotide sequence ID" value="NZ_LSGP01000017.1"/>
</dbReference>
<dbReference type="OrthoDB" id="3034544at2"/>
<keyword evidence="3" id="KW-1185">Reference proteome</keyword>
<feature type="chain" id="PRO_5007594864" description="Exopolysaccharide biosynthesis protein YbjH" evidence="1">
    <location>
        <begin position="22"/>
        <end position="207"/>
    </location>
</feature>
<gene>
    <name evidence="2" type="ORF">AXX12_08020</name>
</gene>
<accession>A0A154BR05</accession>
<dbReference type="Pfam" id="PF06082">
    <property type="entry name" value="YjbH"/>
    <property type="match status" value="1"/>
</dbReference>
<evidence type="ECO:0008006" key="4">
    <source>
        <dbReference type="Google" id="ProtNLM"/>
    </source>
</evidence>
<dbReference type="EMBL" id="LSGP01000017">
    <property type="protein sequence ID" value="KYZ76372.1"/>
    <property type="molecule type" value="Genomic_DNA"/>
</dbReference>
<evidence type="ECO:0000313" key="2">
    <source>
        <dbReference type="EMBL" id="KYZ76372.1"/>
    </source>
</evidence>
<proteinExistence type="predicted"/>
<dbReference type="AlphaFoldDB" id="A0A154BR05"/>
<evidence type="ECO:0000256" key="1">
    <source>
        <dbReference type="SAM" id="SignalP"/>
    </source>
</evidence>
<name>A0A154BR05_ANASB</name>
<dbReference type="Proteomes" id="UP000076268">
    <property type="component" value="Unassembled WGS sequence"/>
</dbReference>
<dbReference type="STRING" id="1794912.AXX12_08020"/>
<reference evidence="2 3" key="1">
    <citation type="submission" date="2016-02" db="EMBL/GenBank/DDBJ databases">
        <title>Anaerosporomusa subterraneum gen. nov., sp. nov., a spore-forming obligate anaerobe isolated from saprolite.</title>
        <authorList>
            <person name="Choi J.K."/>
            <person name="Shah M."/>
            <person name="Yee N."/>
        </authorList>
    </citation>
    <scope>NUCLEOTIDE SEQUENCE [LARGE SCALE GENOMIC DNA]</scope>
    <source>
        <strain evidence="2 3">RU4</strain>
    </source>
</reference>